<dbReference type="SUPFAM" id="SSF53850">
    <property type="entry name" value="Periplasmic binding protein-like II"/>
    <property type="match status" value="1"/>
</dbReference>
<feature type="domain" description="HTH lysR-type" evidence="5">
    <location>
        <begin position="6"/>
        <end position="63"/>
    </location>
</feature>
<dbReference type="Pfam" id="PF00126">
    <property type="entry name" value="HTH_1"/>
    <property type="match status" value="1"/>
</dbReference>
<sequence>MNRIDLEFGDLQAFVAVAEGLSFRAAAAQLFISQPALSRRIDKLEGVLKVRLLERTSRRVSLTEAGRQFLEHARAAIAEMQVALGALSAAAAKRSTVVTVACVPSVANYVLPVALEAFSARFPEVRLRVLDESGAQVVQSVVRAEADFGVNFIGVQEAELDFKAIYTEGYVLALQRSHPLARGKTVKWKDLCGSRLISVSARSSNRVLLDNALARLEQRPAVFCEVNHVTAALALADAGVGVTAVPALAYSKVRYPSLVTVPLVEPEVRRTLGLITRKGAALSAPAQAMYDLLESAARSGFDFP</sequence>
<dbReference type="SUPFAM" id="SSF46785">
    <property type="entry name" value="Winged helix' DNA-binding domain"/>
    <property type="match status" value="1"/>
</dbReference>
<dbReference type="PANTHER" id="PTHR30419">
    <property type="entry name" value="HTH-TYPE TRANSCRIPTIONAL REGULATOR YBHD"/>
    <property type="match status" value="1"/>
</dbReference>
<evidence type="ECO:0000313" key="7">
    <source>
        <dbReference type="Proteomes" id="UP001596086"/>
    </source>
</evidence>
<dbReference type="InterPro" id="IPR050950">
    <property type="entry name" value="HTH-type_LysR_regulators"/>
</dbReference>
<dbReference type="Gene3D" id="3.40.190.290">
    <property type="match status" value="1"/>
</dbReference>
<dbReference type="CDD" id="cd08440">
    <property type="entry name" value="PBP2_LTTR_like_4"/>
    <property type="match status" value="1"/>
</dbReference>
<dbReference type="PRINTS" id="PR00039">
    <property type="entry name" value="HTHLYSR"/>
</dbReference>
<reference evidence="7" key="1">
    <citation type="journal article" date="2019" name="Int. J. Syst. Evol. Microbiol.">
        <title>The Global Catalogue of Microorganisms (GCM) 10K type strain sequencing project: providing services to taxonomists for standard genome sequencing and annotation.</title>
        <authorList>
            <consortium name="The Broad Institute Genomics Platform"/>
            <consortium name="The Broad Institute Genome Sequencing Center for Infectious Disease"/>
            <person name="Wu L."/>
            <person name="Ma J."/>
        </authorList>
    </citation>
    <scope>NUCLEOTIDE SEQUENCE [LARGE SCALE GENOMIC DNA]</scope>
    <source>
        <strain evidence="7">CGMCC 4.5798</strain>
    </source>
</reference>
<dbReference type="PANTHER" id="PTHR30419:SF30">
    <property type="entry name" value="LYSR FAMILY TRANSCRIPTIONAL REGULATOR"/>
    <property type="match status" value="1"/>
</dbReference>
<accession>A0ABW0RVN6</accession>
<protein>
    <submittedName>
        <fullName evidence="6">LysR family transcriptional regulator</fullName>
    </submittedName>
</protein>
<organism evidence="6 7">
    <name type="scientific">Massilia aerilata</name>
    <dbReference type="NCBI Taxonomy" id="453817"/>
    <lineage>
        <taxon>Bacteria</taxon>
        <taxon>Pseudomonadati</taxon>
        <taxon>Pseudomonadota</taxon>
        <taxon>Betaproteobacteria</taxon>
        <taxon>Burkholderiales</taxon>
        <taxon>Oxalobacteraceae</taxon>
        <taxon>Telluria group</taxon>
        <taxon>Massilia</taxon>
    </lineage>
</organism>
<dbReference type="InterPro" id="IPR000847">
    <property type="entry name" value="LysR_HTH_N"/>
</dbReference>
<evidence type="ECO:0000256" key="1">
    <source>
        <dbReference type="ARBA" id="ARBA00009437"/>
    </source>
</evidence>
<dbReference type="InterPro" id="IPR036390">
    <property type="entry name" value="WH_DNA-bd_sf"/>
</dbReference>
<dbReference type="PROSITE" id="PS50931">
    <property type="entry name" value="HTH_LYSR"/>
    <property type="match status" value="1"/>
</dbReference>
<dbReference type="InterPro" id="IPR005119">
    <property type="entry name" value="LysR_subst-bd"/>
</dbReference>
<name>A0ABW0RVN6_9BURK</name>
<evidence type="ECO:0000313" key="6">
    <source>
        <dbReference type="EMBL" id="MFC5548802.1"/>
    </source>
</evidence>
<dbReference type="Proteomes" id="UP001596086">
    <property type="component" value="Unassembled WGS sequence"/>
</dbReference>
<keyword evidence="4" id="KW-0804">Transcription</keyword>
<evidence type="ECO:0000256" key="4">
    <source>
        <dbReference type="ARBA" id="ARBA00023163"/>
    </source>
</evidence>
<comment type="similarity">
    <text evidence="1">Belongs to the LysR transcriptional regulatory family.</text>
</comment>
<evidence type="ECO:0000256" key="3">
    <source>
        <dbReference type="ARBA" id="ARBA00023125"/>
    </source>
</evidence>
<dbReference type="RefSeq" id="WP_379770000.1">
    <property type="nucleotide sequence ID" value="NZ_JBHSMZ010000006.1"/>
</dbReference>
<comment type="caution">
    <text evidence="6">The sequence shown here is derived from an EMBL/GenBank/DDBJ whole genome shotgun (WGS) entry which is preliminary data.</text>
</comment>
<keyword evidence="3" id="KW-0238">DNA-binding</keyword>
<gene>
    <name evidence="6" type="ORF">ACFPO9_09775</name>
</gene>
<proteinExistence type="inferred from homology"/>
<dbReference type="Gene3D" id="1.10.10.10">
    <property type="entry name" value="Winged helix-like DNA-binding domain superfamily/Winged helix DNA-binding domain"/>
    <property type="match status" value="1"/>
</dbReference>
<dbReference type="InterPro" id="IPR036388">
    <property type="entry name" value="WH-like_DNA-bd_sf"/>
</dbReference>
<dbReference type="Pfam" id="PF03466">
    <property type="entry name" value="LysR_substrate"/>
    <property type="match status" value="1"/>
</dbReference>
<evidence type="ECO:0000259" key="5">
    <source>
        <dbReference type="PROSITE" id="PS50931"/>
    </source>
</evidence>
<keyword evidence="7" id="KW-1185">Reference proteome</keyword>
<evidence type="ECO:0000256" key="2">
    <source>
        <dbReference type="ARBA" id="ARBA00023015"/>
    </source>
</evidence>
<keyword evidence="2" id="KW-0805">Transcription regulation</keyword>
<dbReference type="EMBL" id="JBHSMZ010000006">
    <property type="protein sequence ID" value="MFC5548802.1"/>
    <property type="molecule type" value="Genomic_DNA"/>
</dbReference>